<reference evidence="2" key="1">
    <citation type="journal article" date="2014" name="Front. Microbiol.">
        <title>High frequency of phylogenetically diverse reductive dehalogenase-homologous genes in deep subseafloor sedimentary metagenomes.</title>
        <authorList>
            <person name="Kawai M."/>
            <person name="Futagami T."/>
            <person name="Toyoda A."/>
            <person name="Takaki Y."/>
            <person name="Nishi S."/>
            <person name="Hori S."/>
            <person name="Arai W."/>
            <person name="Tsubouchi T."/>
            <person name="Morono Y."/>
            <person name="Uchiyama I."/>
            <person name="Ito T."/>
            <person name="Fujiyama A."/>
            <person name="Inagaki F."/>
            <person name="Takami H."/>
        </authorList>
    </citation>
    <scope>NUCLEOTIDE SEQUENCE</scope>
    <source>
        <strain evidence="2">Expedition CK06-06</strain>
    </source>
</reference>
<dbReference type="InterPro" id="IPR007525">
    <property type="entry name" value="FrhB_FdhB_C"/>
</dbReference>
<sequence>LTQIAEDIISQKKRIYDPDQLRIAFIGTPCQCRAISKMKLLNIKPAHVISIVIGLFCFENFDYDKLMDILKSKTQTNPSDIKKTNIKKNFFVTSKDDSVKEVSIKDLDAAVRNHCHECDEFVGRYSDLSIGASGAPTGYSMILTRTEKGHSLIDSLLATGYIDRFIIPADQISEWQPKKINWLKKMTSLKVKK</sequence>
<evidence type="ECO:0000259" key="1">
    <source>
        <dbReference type="Pfam" id="PF04432"/>
    </source>
</evidence>
<name>X1FV62_9ZZZZ</name>
<protein>
    <recommendedName>
        <fullName evidence="1">Coenzyme F420 hydrogenase/dehydrogenase beta subunit C-terminal domain-containing protein</fullName>
    </recommendedName>
</protein>
<feature type="domain" description="Coenzyme F420 hydrogenase/dehydrogenase beta subunit C-terminal" evidence="1">
    <location>
        <begin position="22"/>
        <end position="163"/>
    </location>
</feature>
<dbReference type="Pfam" id="PF04432">
    <property type="entry name" value="FrhB_FdhB_C"/>
    <property type="match status" value="1"/>
</dbReference>
<proteinExistence type="predicted"/>
<evidence type="ECO:0000313" key="2">
    <source>
        <dbReference type="EMBL" id="GAH36430.1"/>
    </source>
</evidence>
<dbReference type="AlphaFoldDB" id="X1FV62"/>
<dbReference type="PANTHER" id="PTHR31332:SF0">
    <property type="entry name" value="7-HYDROXYMETHYL CHLOROPHYLL A REDUCTASE, CHLOROPLASTIC"/>
    <property type="match status" value="1"/>
</dbReference>
<feature type="non-terminal residue" evidence="2">
    <location>
        <position position="1"/>
    </location>
</feature>
<gene>
    <name evidence="2" type="ORF">S03H2_20354</name>
</gene>
<dbReference type="EMBL" id="BARU01010720">
    <property type="protein sequence ID" value="GAH36430.1"/>
    <property type="molecule type" value="Genomic_DNA"/>
</dbReference>
<organism evidence="2">
    <name type="scientific">marine sediment metagenome</name>
    <dbReference type="NCBI Taxonomy" id="412755"/>
    <lineage>
        <taxon>unclassified sequences</taxon>
        <taxon>metagenomes</taxon>
        <taxon>ecological metagenomes</taxon>
    </lineage>
</organism>
<comment type="caution">
    <text evidence="2">The sequence shown here is derived from an EMBL/GenBank/DDBJ whole genome shotgun (WGS) entry which is preliminary data.</text>
</comment>
<dbReference type="GO" id="GO:0052592">
    <property type="term" value="F:oxidoreductase activity, acting on CH or CH2 groups, with an iron-sulfur protein as acceptor"/>
    <property type="evidence" value="ECO:0007669"/>
    <property type="project" value="TreeGrafter"/>
</dbReference>
<accession>X1FV62</accession>
<dbReference type="InterPro" id="IPR045220">
    <property type="entry name" value="FRHB/FDHB/HCAR-like"/>
</dbReference>
<dbReference type="PANTHER" id="PTHR31332">
    <property type="entry name" value="7-HYDROXYMETHYL CHLOROPHYLL A REDUCTASE, CHLOROPLASTIC"/>
    <property type="match status" value="1"/>
</dbReference>